<gene>
    <name evidence="2" type="ORF">E5353_07135</name>
</gene>
<dbReference type="RefSeq" id="WP_135999388.1">
    <property type="nucleotide sequence ID" value="NZ_CAQOQR010000125.1"/>
</dbReference>
<reference evidence="2 3" key="1">
    <citation type="submission" date="2019-04" db="EMBL/GenBank/DDBJ databases">
        <title>Microbes associate with the intestines of laboratory mice.</title>
        <authorList>
            <person name="Navarre W."/>
            <person name="Wong E."/>
            <person name="Huang K."/>
            <person name="Tropini C."/>
            <person name="Ng K."/>
            <person name="Yu B."/>
        </authorList>
    </citation>
    <scope>NUCLEOTIDE SEQUENCE [LARGE SCALE GENOMIC DNA]</scope>
    <source>
        <strain evidence="2 3">NM63_1-25</strain>
    </source>
</reference>
<evidence type="ECO:0000256" key="1">
    <source>
        <dbReference type="SAM" id="SignalP"/>
    </source>
</evidence>
<keyword evidence="1" id="KW-0732">Signal</keyword>
<accession>A0A4S2DAG0</accession>
<protein>
    <submittedName>
        <fullName evidence="2">Uncharacterized protein</fullName>
    </submittedName>
</protein>
<dbReference type="Proteomes" id="UP000309566">
    <property type="component" value="Unassembled WGS sequence"/>
</dbReference>
<sequence length="223" mass="25257">MKKLVYALLIFILSSCTTLTPVSYVKTLDYRPLIENGLFVTESNSVSFEYTSIGSLFAQETDGWINGQFVTPRIKNMYNNILLEAQRLGANGLINMSVKRLDHSIVIQGMFIKRVKYGDVKIIEEQSVPIANDSLTGIKDDIRVGKINGTEYSVFRETEYEICLSTSRKLTVSEMKGIKKELVVSKKVLQFYILGIDNDNPYASLYETQLIEHGKGKITEFNE</sequence>
<evidence type="ECO:0000313" key="3">
    <source>
        <dbReference type="Proteomes" id="UP000309566"/>
    </source>
</evidence>
<name>A0A4S2DAG0_9BACE</name>
<organism evidence="2 3">
    <name type="scientific">Bacteroides caecimuris</name>
    <dbReference type="NCBI Taxonomy" id="1796613"/>
    <lineage>
        <taxon>Bacteria</taxon>
        <taxon>Pseudomonadati</taxon>
        <taxon>Bacteroidota</taxon>
        <taxon>Bacteroidia</taxon>
        <taxon>Bacteroidales</taxon>
        <taxon>Bacteroidaceae</taxon>
        <taxon>Bacteroides</taxon>
    </lineage>
</organism>
<feature type="chain" id="PRO_5020516938" evidence="1">
    <location>
        <begin position="20"/>
        <end position="223"/>
    </location>
</feature>
<dbReference type="PROSITE" id="PS51257">
    <property type="entry name" value="PROKAR_LIPOPROTEIN"/>
    <property type="match status" value="1"/>
</dbReference>
<dbReference type="AlphaFoldDB" id="A0A4S2DAG0"/>
<comment type="caution">
    <text evidence="2">The sequence shown here is derived from an EMBL/GenBank/DDBJ whole genome shotgun (WGS) entry which is preliminary data.</text>
</comment>
<proteinExistence type="predicted"/>
<evidence type="ECO:0000313" key="2">
    <source>
        <dbReference type="EMBL" id="TGY38262.1"/>
    </source>
</evidence>
<dbReference type="EMBL" id="SRYX01000020">
    <property type="protein sequence ID" value="TGY38262.1"/>
    <property type="molecule type" value="Genomic_DNA"/>
</dbReference>
<feature type="signal peptide" evidence="1">
    <location>
        <begin position="1"/>
        <end position="19"/>
    </location>
</feature>